<dbReference type="PANTHER" id="PTHR30558:SF3">
    <property type="entry name" value="BIOPOLYMER TRANSPORT PROTEIN EXBD-RELATED"/>
    <property type="match status" value="1"/>
</dbReference>
<dbReference type="PANTHER" id="PTHR30558">
    <property type="entry name" value="EXBD MEMBRANE COMPONENT OF PMF-DRIVEN MACROMOLECULE IMPORT SYSTEM"/>
    <property type="match status" value="1"/>
</dbReference>
<keyword evidence="7" id="KW-0653">Protein transport</keyword>
<dbReference type="EMBL" id="LGGX01000006">
    <property type="protein sequence ID" value="KUK87307.1"/>
    <property type="molecule type" value="Genomic_DNA"/>
</dbReference>
<feature type="transmembrane region" description="Helical" evidence="8">
    <location>
        <begin position="20"/>
        <end position="37"/>
    </location>
</feature>
<gene>
    <name evidence="9" type="ORF">XE03_0915</name>
</gene>
<evidence type="ECO:0000256" key="5">
    <source>
        <dbReference type="ARBA" id="ARBA00022989"/>
    </source>
</evidence>
<dbReference type="GO" id="GO:0015031">
    <property type="term" value="P:protein transport"/>
    <property type="evidence" value="ECO:0007669"/>
    <property type="project" value="UniProtKB-KW"/>
</dbReference>
<proteinExistence type="inferred from homology"/>
<evidence type="ECO:0000313" key="10">
    <source>
        <dbReference type="Proteomes" id="UP000053467"/>
    </source>
</evidence>
<keyword evidence="5 8" id="KW-1133">Transmembrane helix</keyword>
<comment type="subcellular location">
    <subcellularLocation>
        <location evidence="1">Cell membrane</location>
        <topology evidence="1">Single-pass membrane protein</topology>
    </subcellularLocation>
    <subcellularLocation>
        <location evidence="7">Cell membrane</location>
        <topology evidence="7">Single-pass type II membrane protein</topology>
    </subcellularLocation>
</comment>
<evidence type="ECO:0000256" key="3">
    <source>
        <dbReference type="ARBA" id="ARBA00022475"/>
    </source>
</evidence>
<reference evidence="10" key="1">
    <citation type="journal article" date="2015" name="MBio">
        <title>Genome-Resolved Metagenomic Analysis Reveals Roles for Candidate Phyla and Other Microbial Community Members in Biogeochemical Transformations in Oil Reservoirs.</title>
        <authorList>
            <person name="Hu P."/>
            <person name="Tom L."/>
            <person name="Singh A."/>
            <person name="Thomas B.C."/>
            <person name="Baker B.J."/>
            <person name="Piceno Y.M."/>
            <person name="Andersen G.L."/>
            <person name="Banfield J.F."/>
        </authorList>
    </citation>
    <scope>NUCLEOTIDE SEQUENCE [LARGE SCALE GENOMIC DNA]</scope>
</reference>
<evidence type="ECO:0000256" key="8">
    <source>
        <dbReference type="SAM" id="Phobius"/>
    </source>
</evidence>
<evidence type="ECO:0000256" key="1">
    <source>
        <dbReference type="ARBA" id="ARBA00004162"/>
    </source>
</evidence>
<dbReference type="GO" id="GO:0022857">
    <property type="term" value="F:transmembrane transporter activity"/>
    <property type="evidence" value="ECO:0007669"/>
    <property type="project" value="InterPro"/>
</dbReference>
<comment type="similarity">
    <text evidence="2 7">Belongs to the ExbD/TolR family.</text>
</comment>
<keyword evidence="6 8" id="KW-0472">Membrane</keyword>
<keyword evidence="3" id="KW-1003">Cell membrane</keyword>
<evidence type="ECO:0000313" key="9">
    <source>
        <dbReference type="EMBL" id="KUK87307.1"/>
    </source>
</evidence>
<keyword evidence="4 7" id="KW-0812">Transmembrane</keyword>
<sequence length="142" mass="15963">MRKHFGKVEDSSPSIPTSTTSDIVFLLLIFFMVTTVFRTEQGLRIDLPQALSSKKIETKNLTHVWIGYDGDRGVVSIDDRIVPIGQIKNIIEQKKRVNPNLIVSIMADRNTPYWISNDVFGQLIKANALHVSLSAKKVNAIK</sequence>
<dbReference type="GO" id="GO:0005886">
    <property type="term" value="C:plasma membrane"/>
    <property type="evidence" value="ECO:0007669"/>
    <property type="project" value="UniProtKB-SubCell"/>
</dbReference>
<evidence type="ECO:0000256" key="2">
    <source>
        <dbReference type="ARBA" id="ARBA00005811"/>
    </source>
</evidence>
<protein>
    <submittedName>
        <fullName evidence="9">Biopolymer transport protein ExbD/TolR</fullName>
    </submittedName>
</protein>
<evidence type="ECO:0000256" key="4">
    <source>
        <dbReference type="ARBA" id="ARBA00022692"/>
    </source>
</evidence>
<name>A0A117M6N7_UNCT6</name>
<organism evidence="9 10">
    <name type="scientific">candidate division TA06 bacterium 34_109</name>
    <dbReference type="NCBI Taxonomy" id="1635277"/>
    <lineage>
        <taxon>Bacteria</taxon>
        <taxon>Bacteria division TA06</taxon>
    </lineage>
</organism>
<dbReference type="Proteomes" id="UP000053467">
    <property type="component" value="Unassembled WGS sequence"/>
</dbReference>
<dbReference type="Pfam" id="PF02472">
    <property type="entry name" value="ExbD"/>
    <property type="match status" value="1"/>
</dbReference>
<dbReference type="AlphaFoldDB" id="A0A117M6N7"/>
<accession>A0A117M6N7</accession>
<keyword evidence="7" id="KW-0813">Transport</keyword>
<evidence type="ECO:0000256" key="6">
    <source>
        <dbReference type="ARBA" id="ARBA00023136"/>
    </source>
</evidence>
<evidence type="ECO:0000256" key="7">
    <source>
        <dbReference type="RuleBase" id="RU003879"/>
    </source>
</evidence>
<dbReference type="InterPro" id="IPR003400">
    <property type="entry name" value="ExbD"/>
</dbReference>
<comment type="caution">
    <text evidence="9">The sequence shown here is derived from an EMBL/GenBank/DDBJ whole genome shotgun (WGS) entry which is preliminary data.</text>
</comment>